<dbReference type="OrthoDB" id="5244255at2"/>
<accession>A0A1G6U2U4</accession>
<dbReference type="Proteomes" id="UP000199034">
    <property type="component" value="Unassembled WGS sequence"/>
</dbReference>
<sequence length="160" mass="17097">MPAMTYLPANKEIRDLLGDLLDKEVEVRPGPPFAITDRNPASVAVYVDDSIVVRAVICFDLALSAYAGAALALVPPAAAELAVEERQLSDQLTEPLHEVLNIAAALFNVEGAPHMKLYGMHAVGATPPDVRARSQVLGRRIDLWVDVAGYGTGRLAVVLT</sequence>
<evidence type="ECO:0008006" key="3">
    <source>
        <dbReference type="Google" id="ProtNLM"/>
    </source>
</evidence>
<gene>
    <name evidence="1" type="ORF">SAMN05421872_107284</name>
</gene>
<keyword evidence="2" id="KW-1185">Reference proteome</keyword>
<proteinExistence type="predicted"/>
<dbReference type="EMBL" id="FMZM01000007">
    <property type="protein sequence ID" value="SDD35524.1"/>
    <property type="molecule type" value="Genomic_DNA"/>
</dbReference>
<dbReference type="AlphaFoldDB" id="A0A1G6U2U4"/>
<name>A0A1G6U2U4_9ACTN</name>
<dbReference type="STRING" id="1045774.SAMN05421872_107284"/>
<reference evidence="1 2" key="1">
    <citation type="submission" date="2016-10" db="EMBL/GenBank/DDBJ databases">
        <authorList>
            <person name="de Groot N.N."/>
        </authorList>
    </citation>
    <scope>NUCLEOTIDE SEQUENCE [LARGE SCALE GENOMIC DNA]</scope>
    <source>
        <strain evidence="1 2">CGMCC 4.6858</strain>
    </source>
</reference>
<evidence type="ECO:0000313" key="1">
    <source>
        <dbReference type="EMBL" id="SDD35524.1"/>
    </source>
</evidence>
<evidence type="ECO:0000313" key="2">
    <source>
        <dbReference type="Proteomes" id="UP000199034"/>
    </source>
</evidence>
<protein>
    <recommendedName>
        <fullName evidence="3">Chemotaxis phosphatase CheX-like domain-containing protein</fullName>
    </recommendedName>
</protein>
<organism evidence="1 2">
    <name type="scientific">Nocardioides lianchengensis</name>
    <dbReference type="NCBI Taxonomy" id="1045774"/>
    <lineage>
        <taxon>Bacteria</taxon>
        <taxon>Bacillati</taxon>
        <taxon>Actinomycetota</taxon>
        <taxon>Actinomycetes</taxon>
        <taxon>Propionibacteriales</taxon>
        <taxon>Nocardioidaceae</taxon>
        <taxon>Nocardioides</taxon>
    </lineage>
</organism>